<proteinExistence type="predicted"/>
<feature type="compositionally biased region" description="Polar residues" evidence="1">
    <location>
        <begin position="246"/>
        <end position="263"/>
    </location>
</feature>
<dbReference type="PROSITE" id="PS51257">
    <property type="entry name" value="PROKAR_LIPOPROTEIN"/>
    <property type="match status" value="1"/>
</dbReference>
<keyword evidence="4" id="KW-1185">Reference proteome</keyword>
<accession>A0A6I1FR04</accession>
<dbReference type="RefSeq" id="WP_152150813.1">
    <property type="nucleotide sequence ID" value="NZ_WEIO01000004.1"/>
</dbReference>
<feature type="compositionally biased region" description="Low complexity" evidence="1">
    <location>
        <begin position="228"/>
        <end position="244"/>
    </location>
</feature>
<dbReference type="EMBL" id="WEIO01000004">
    <property type="protein sequence ID" value="KAB7706998.1"/>
    <property type="molecule type" value="Genomic_DNA"/>
</dbReference>
<dbReference type="AlphaFoldDB" id="A0A6I1FR04"/>
<feature type="signal peptide" evidence="2">
    <location>
        <begin position="1"/>
        <end position="23"/>
    </location>
</feature>
<dbReference type="Pfam" id="PF09580">
    <property type="entry name" value="Spore_YhcN_YlaJ"/>
    <property type="match status" value="1"/>
</dbReference>
<evidence type="ECO:0000256" key="1">
    <source>
        <dbReference type="SAM" id="MobiDB-lite"/>
    </source>
</evidence>
<organism evidence="3 4">
    <name type="scientific">Bacillus aerolatus</name>
    <dbReference type="NCBI Taxonomy" id="2653354"/>
    <lineage>
        <taxon>Bacteria</taxon>
        <taxon>Bacillati</taxon>
        <taxon>Bacillota</taxon>
        <taxon>Bacilli</taxon>
        <taxon>Bacillales</taxon>
        <taxon>Bacillaceae</taxon>
        <taxon>Bacillus</taxon>
    </lineage>
</organism>
<keyword evidence="2" id="KW-0732">Signal</keyword>
<sequence>MKKAMLAAGFSSFLMLAACNANDQNNLAGGFGDRNDNNNNNNNAMNVNDRYDRDRYDMVNEGNNNGRGGLLTNDRNDDFGYVRQQKSPIQGENVSYRNMHTIDRERTADAISRLSVALPRVNDSSVLVTDQEVLIAYDTNANTNKDHKETAQQVKKTAMSVVPRWYHVYVTDDTNLRREIENIAQINGDMGTARDTINRTIKLMKQNSPQGYTELEKDNTRNDGTRGTDGTTGTPGTNWTTGPNDQGGTTNHTPGNANPNTNN</sequence>
<feature type="compositionally biased region" description="Basic and acidic residues" evidence="1">
    <location>
        <begin position="214"/>
        <end position="226"/>
    </location>
</feature>
<protein>
    <submittedName>
        <fullName evidence="3">Sporulation protein</fullName>
    </submittedName>
</protein>
<evidence type="ECO:0000313" key="4">
    <source>
        <dbReference type="Proteomes" id="UP000429595"/>
    </source>
</evidence>
<feature type="chain" id="PRO_5026257336" evidence="2">
    <location>
        <begin position="24"/>
        <end position="263"/>
    </location>
</feature>
<reference evidence="3 4" key="1">
    <citation type="submission" date="2019-10" db="EMBL/GenBank/DDBJ databases">
        <title>Bacillus aerolatum sp. nov., isolated from bioaerosol of sport playgrounds.</title>
        <authorList>
            <person name="Chen P."/>
            <person name="Zhang G."/>
        </authorList>
    </citation>
    <scope>NUCLEOTIDE SEQUENCE [LARGE SCALE GENOMIC DNA]</scope>
    <source>
        <strain evidence="3 4">CX253</strain>
    </source>
</reference>
<name>A0A6I1FR04_9BACI</name>
<feature type="region of interest" description="Disordered" evidence="1">
    <location>
        <begin position="205"/>
        <end position="263"/>
    </location>
</feature>
<evidence type="ECO:0000256" key="2">
    <source>
        <dbReference type="SAM" id="SignalP"/>
    </source>
</evidence>
<gene>
    <name evidence="3" type="ORF">F9802_08210</name>
</gene>
<dbReference type="Proteomes" id="UP000429595">
    <property type="component" value="Unassembled WGS sequence"/>
</dbReference>
<comment type="caution">
    <text evidence="3">The sequence shown here is derived from an EMBL/GenBank/DDBJ whole genome shotgun (WGS) entry which is preliminary data.</text>
</comment>
<dbReference type="InterPro" id="IPR019076">
    <property type="entry name" value="Spore_lipoprot_YhcN/YlaJ-like"/>
</dbReference>
<evidence type="ECO:0000313" key="3">
    <source>
        <dbReference type="EMBL" id="KAB7706998.1"/>
    </source>
</evidence>